<dbReference type="GeneID" id="25732244"/>
<dbReference type="InterPro" id="IPR015500">
    <property type="entry name" value="Peptidase_S8_subtilisin-rel"/>
</dbReference>
<dbReference type="Pfam" id="PF00082">
    <property type="entry name" value="Peptidase_S8"/>
    <property type="match status" value="1"/>
</dbReference>
<accession>A0A0D2MVC0</accession>
<keyword evidence="9" id="KW-1185">Reference proteome</keyword>
<feature type="domain" description="Peptidase S8/S53" evidence="7">
    <location>
        <begin position="202"/>
        <end position="459"/>
    </location>
</feature>
<dbReference type="GO" id="GO:0006508">
    <property type="term" value="P:proteolysis"/>
    <property type="evidence" value="ECO:0007669"/>
    <property type="project" value="UniProtKB-KW"/>
</dbReference>
<dbReference type="InterPro" id="IPR000209">
    <property type="entry name" value="Peptidase_S8/S53_dom"/>
</dbReference>
<feature type="signal peptide" evidence="6">
    <location>
        <begin position="1"/>
        <end position="21"/>
    </location>
</feature>
<dbReference type="SUPFAM" id="SSF52743">
    <property type="entry name" value="Subtilisin-like"/>
    <property type="match status" value="1"/>
</dbReference>
<dbReference type="EC" id="3.4.21.-" evidence="8"/>
<name>A0A0D2MVC0_9CHLO</name>
<dbReference type="GO" id="GO:0004252">
    <property type="term" value="F:serine-type endopeptidase activity"/>
    <property type="evidence" value="ECO:0007669"/>
    <property type="project" value="UniProtKB-UniRule"/>
</dbReference>
<dbReference type="KEGG" id="mng:MNEG_1466"/>
<dbReference type="AlphaFoldDB" id="A0A0D2MVC0"/>
<evidence type="ECO:0000256" key="1">
    <source>
        <dbReference type="ARBA" id="ARBA00011073"/>
    </source>
</evidence>
<feature type="chain" id="PRO_5002259130" evidence="6">
    <location>
        <begin position="22"/>
        <end position="912"/>
    </location>
</feature>
<evidence type="ECO:0000256" key="3">
    <source>
        <dbReference type="ARBA" id="ARBA00022801"/>
    </source>
</evidence>
<evidence type="ECO:0000259" key="7">
    <source>
        <dbReference type="Pfam" id="PF00082"/>
    </source>
</evidence>
<dbReference type="PROSITE" id="PS00138">
    <property type="entry name" value="SUBTILASE_SER"/>
    <property type="match status" value="1"/>
</dbReference>
<dbReference type="PANTHER" id="PTHR43806:SF11">
    <property type="entry name" value="CEREVISIN-RELATED"/>
    <property type="match status" value="1"/>
</dbReference>
<dbReference type="OrthoDB" id="10256524at2759"/>
<proteinExistence type="inferred from homology"/>
<feature type="active site" description="Charge relay system" evidence="5">
    <location>
        <position position="427"/>
    </location>
</feature>
<evidence type="ECO:0000256" key="4">
    <source>
        <dbReference type="ARBA" id="ARBA00022825"/>
    </source>
</evidence>
<evidence type="ECO:0000256" key="6">
    <source>
        <dbReference type="SAM" id="SignalP"/>
    </source>
</evidence>
<evidence type="ECO:0000256" key="5">
    <source>
        <dbReference type="PROSITE-ProRule" id="PRU01240"/>
    </source>
</evidence>
<evidence type="ECO:0000313" key="9">
    <source>
        <dbReference type="Proteomes" id="UP000054498"/>
    </source>
</evidence>
<dbReference type="InterPro" id="IPR036852">
    <property type="entry name" value="Peptidase_S8/S53_dom_sf"/>
</dbReference>
<dbReference type="InterPro" id="IPR013783">
    <property type="entry name" value="Ig-like_fold"/>
</dbReference>
<sequence length="912" mass="89274">MHPRIPFFITLLLAAAGPARGGWVVSDDSSIASVPAAATPLAAPAAAAAAASPVAAADPEAAALTAMASGQAAQWIVTYRVSADEVAAEAATPLAASATAATIAAAGASSPADAALLRMQRTVKARVMSPGGALAAQGASVVRDFQNLPVSVVALPSAAALATLRADPSVASVEPNRPNSRALVQSLPLVDQPAAVAAGSKGAGCYVAVLDTGADYTHPDLGSCATAGAPEPCRVAYARDFTKVDDGQLDSDGHGTNVASIVARVAPGVKILALDVFSNDAAGNLVAWDSDILSAIDWSIKVKNNGTYNVCAINLSLGSASNAATPCATSAYESSFATARRAGIVPAVASGNDAKKNAIASPACAPSAVSVGAVYDSNVNSRAWSVCTDASTAADQVACFSNSAAYLTLLAPGAIINAGGWSMAGTSQATPHVSGAVAVLKAAVPTATVAQVIAALQSSGKLVTDAANGVSTSRIDVAAAVGALSSGGGGVGANTDTTAPTGSVSINGGAAISASLDVTLAISGTDASGVASMCISNTAAACTAFETFATTKAWRLAAGADGVRTVFVTLKDTAGNTMATPATDTITLQTTQADNTPPTGSVTINGGAATTTTLDVTLAISGNDASGVASMCISNTAAACTAFQAFATTKAWQLAGGADGVRTVFVTLKDTAGNTMATPASATITLQTLVAAGTSAVVINGGTAYTNARTVPLQISAQGATSKTKMCISQTAADASGCGGWSGFAASKKYSLGTSPQGLRTIRVFFRDASGAALPTAVGTISFDSVAPSMDPAAMAVTATPTSSSVIVGFLQAATDDVSGVASYVVVGRQGKTAPPRCSGASLKKALSGGLASTVAAPTTPGTDGVRAAVVQSQSVSFSGLKARTSYSFRVCALDTAGNAAQGVTVSTSTTG</sequence>
<keyword evidence="3 5" id="KW-0378">Hydrolase</keyword>
<dbReference type="InterPro" id="IPR050131">
    <property type="entry name" value="Peptidase_S8_subtilisin-like"/>
</dbReference>
<keyword evidence="6" id="KW-0732">Signal</keyword>
<dbReference type="PRINTS" id="PR00723">
    <property type="entry name" value="SUBTILISIN"/>
</dbReference>
<organism evidence="8 9">
    <name type="scientific">Monoraphidium neglectum</name>
    <dbReference type="NCBI Taxonomy" id="145388"/>
    <lineage>
        <taxon>Eukaryota</taxon>
        <taxon>Viridiplantae</taxon>
        <taxon>Chlorophyta</taxon>
        <taxon>core chlorophytes</taxon>
        <taxon>Chlorophyceae</taxon>
        <taxon>CS clade</taxon>
        <taxon>Sphaeropleales</taxon>
        <taxon>Selenastraceae</taxon>
        <taxon>Monoraphidium</taxon>
    </lineage>
</organism>
<dbReference type="Proteomes" id="UP000054498">
    <property type="component" value="Unassembled WGS sequence"/>
</dbReference>
<evidence type="ECO:0000313" key="8">
    <source>
        <dbReference type="EMBL" id="KIZ06485.1"/>
    </source>
</evidence>
<dbReference type="PANTHER" id="PTHR43806">
    <property type="entry name" value="PEPTIDASE S8"/>
    <property type="match status" value="1"/>
</dbReference>
<dbReference type="PROSITE" id="PS51892">
    <property type="entry name" value="SUBTILASE"/>
    <property type="match status" value="1"/>
</dbReference>
<comment type="similarity">
    <text evidence="1 5">Belongs to the peptidase S8 family.</text>
</comment>
<dbReference type="RefSeq" id="XP_013905504.1">
    <property type="nucleotide sequence ID" value="XM_014050050.1"/>
</dbReference>
<keyword evidence="4 5" id="KW-0720">Serine protease</keyword>
<dbReference type="Gene3D" id="3.40.50.200">
    <property type="entry name" value="Peptidase S8/S53 domain"/>
    <property type="match status" value="1"/>
</dbReference>
<keyword evidence="2 5" id="KW-0645">Protease</keyword>
<reference evidence="8 9" key="1">
    <citation type="journal article" date="2013" name="BMC Genomics">
        <title>Reconstruction of the lipid metabolism for the microalga Monoraphidium neglectum from its genome sequence reveals characteristics suitable for biofuel production.</title>
        <authorList>
            <person name="Bogen C."/>
            <person name="Al-Dilaimi A."/>
            <person name="Albersmeier A."/>
            <person name="Wichmann J."/>
            <person name="Grundmann M."/>
            <person name="Rupp O."/>
            <person name="Lauersen K.J."/>
            <person name="Blifernez-Klassen O."/>
            <person name="Kalinowski J."/>
            <person name="Goesmann A."/>
            <person name="Mussgnug J.H."/>
            <person name="Kruse O."/>
        </authorList>
    </citation>
    <scope>NUCLEOTIDE SEQUENCE [LARGE SCALE GENOMIC DNA]</scope>
    <source>
        <strain evidence="8 9">SAG 48.87</strain>
    </source>
</reference>
<gene>
    <name evidence="8" type="ORF">MNEG_1466</name>
</gene>
<dbReference type="EMBL" id="KK100366">
    <property type="protein sequence ID" value="KIZ06485.1"/>
    <property type="molecule type" value="Genomic_DNA"/>
</dbReference>
<dbReference type="Gene3D" id="2.60.40.10">
    <property type="entry name" value="Immunoglobulins"/>
    <property type="match status" value="1"/>
</dbReference>
<evidence type="ECO:0000256" key="2">
    <source>
        <dbReference type="ARBA" id="ARBA00022670"/>
    </source>
</evidence>
<protein>
    <submittedName>
        <fullName evidence="8">Peptidase S8/S53 subtilisin kexin sedolisin</fullName>
        <ecNumber evidence="8">3.4.21.-</ecNumber>
    </submittedName>
</protein>
<feature type="active site" description="Charge relay system" evidence="5">
    <location>
        <position position="254"/>
    </location>
</feature>
<feature type="active site" description="Charge relay system" evidence="5">
    <location>
        <position position="211"/>
    </location>
</feature>
<dbReference type="InterPro" id="IPR023828">
    <property type="entry name" value="Peptidase_S8_Ser-AS"/>
</dbReference>